<sequence>MGKTSRGTIEERGKGSWELGVSVLVQPAGNFPQHLLRIGNGRCGVGATLGEQRVTRVAF</sequence>
<dbReference type="AlphaFoldDB" id="A0A5B9MHW9"/>
<organism evidence="1 2">
    <name type="scientific">Stieleria maiorica</name>
    <dbReference type="NCBI Taxonomy" id="2795974"/>
    <lineage>
        <taxon>Bacteria</taxon>
        <taxon>Pseudomonadati</taxon>
        <taxon>Planctomycetota</taxon>
        <taxon>Planctomycetia</taxon>
        <taxon>Pirellulales</taxon>
        <taxon>Pirellulaceae</taxon>
        <taxon>Stieleria</taxon>
    </lineage>
</organism>
<protein>
    <submittedName>
        <fullName evidence="1">Uncharacterized protein</fullName>
    </submittedName>
</protein>
<evidence type="ECO:0000313" key="1">
    <source>
        <dbReference type="EMBL" id="QEF99590.1"/>
    </source>
</evidence>
<dbReference type="Proteomes" id="UP000321353">
    <property type="component" value="Chromosome"/>
</dbReference>
<keyword evidence="2" id="KW-1185">Reference proteome</keyword>
<gene>
    <name evidence="1" type="ORF">Mal15_36560</name>
</gene>
<evidence type="ECO:0000313" key="2">
    <source>
        <dbReference type="Proteomes" id="UP000321353"/>
    </source>
</evidence>
<proteinExistence type="predicted"/>
<name>A0A5B9MHW9_9BACT</name>
<reference evidence="1 2" key="1">
    <citation type="submission" date="2019-02" db="EMBL/GenBank/DDBJ databases">
        <title>Planctomycetal bacteria perform biofilm scaping via a novel small molecule.</title>
        <authorList>
            <person name="Jeske O."/>
            <person name="Boedeker C."/>
            <person name="Wiegand S."/>
            <person name="Breitling P."/>
            <person name="Kallscheuer N."/>
            <person name="Jogler M."/>
            <person name="Rohde M."/>
            <person name="Petersen J."/>
            <person name="Medema M.H."/>
            <person name="Surup F."/>
            <person name="Jogler C."/>
        </authorList>
    </citation>
    <scope>NUCLEOTIDE SEQUENCE [LARGE SCALE GENOMIC DNA]</scope>
    <source>
        <strain evidence="1 2">Mal15</strain>
    </source>
</reference>
<accession>A0A5B9MHW9</accession>
<dbReference type="KEGG" id="smam:Mal15_36560"/>
<dbReference type="EMBL" id="CP036264">
    <property type="protein sequence ID" value="QEF99590.1"/>
    <property type="molecule type" value="Genomic_DNA"/>
</dbReference>